<evidence type="ECO:0000256" key="1">
    <source>
        <dbReference type="SAM" id="MobiDB-lite"/>
    </source>
</evidence>
<dbReference type="RefSeq" id="WP_077362506.1">
    <property type="nucleotide sequence ID" value="NZ_MQMF01000002.1"/>
</dbReference>
<gene>
    <name evidence="3" type="ORF">UN64_10740</name>
</gene>
<dbReference type="OrthoDB" id="2719609at2"/>
<dbReference type="PANTHER" id="PTHR36503:SF1">
    <property type="entry name" value="BLR2520 PROTEIN"/>
    <property type="match status" value="1"/>
</dbReference>
<dbReference type="Pfam" id="PF00903">
    <property type="entry name" value="Glyoxalase"/>
    <property type="match status" value="1"/>
</dbReference>
<evidence type="ECO:0000313" key="3">
    <source>
        <dbReference type="EMBL" id="OOE12547.1"/>
    </source>
</evidence>
<reference evidence="3 4" key="1">
    <citation type="submission" date="2016-11" db="EMBL/GenBank/DDBJ databases">
        <authorList>
            <person name="Jaros S."/>
            <person name="Januszkiewicz K."/>
            <person name="Wedrychowicz H."/>
        </authorList>
    </citation>
    <scope>NUCLEOTIDE SEQUENCE [LARGE SCALE GENOMIC DNA]</scope>
    <source>
        <strain evidence="3 4">Con a/3</strain>
    </source>
</reference>
<sequence>MKLGAFSASLTVKDIHASKEFYEKLGFTTLGGDITQNWLIMKNESCVIGLFQGMFEKNILTFNPGWNQNAENLDSFTDVRELQKELKAKGIKMLTEADETSEGPGSFMIEDPDGNPILVDQHR</sequence>
<comment type="caution">
    <text evidence="3">The sequence shown here is derived from an EMBL/GenBank/DDBJ whole genome shotgun (WGS) entry which is preliminary data.</text>
</comment>
<dbReference type="SUPFAM" id="SSF54593">
    <property type="entry name" value="Glyoxalase/Bleomycin resistance protein/Dihydroxybiphenyl dioxygenase"/>
    <property type="match status" value="1"/>
</dbReference>
<dbReference type="Proteomes" id="UP000188597">
    <property type="component" value="Unassembled WGS sequence"/>
</dbReference>
<dbReference type="EMBL" id="MQMF01000002">
    <property type="protein sequence ID" value="OOE12547.1"/>
    <property type="molecule type" value="Genomic_DNA"/>
</dbReference>
<dbReference type="PANTHER" id="PTHR36503">
    <property type="entry name" value="BLR2520 PROTEIN"/>
    <property type="match status" value="1"/>
</dbReference>
<dbReference type="InterPro" id="IPR004360">
    <property type="entry name" value="Glyas_Fos-R_dOase_dom"/>
</dbReference>
<dbReference type="AlphaFoldDB" id="A0A1V3G8E6"/>
<protein>
    <submittedName>
        <fullName evidence="3">Glyoxalase</fullName>
    </submittedName>
</protein>
<evidence type="ECO:0000313" key="4">
    <source>
        <dbReference type="Proteomes" id="UP000188597"/>
    </source>
</evidence>
<dbReference type="InterPro" id="IPR029068">
    <property type="entry name" value="Glyas_Bleomycin-R_OHBP_Dase"/>
</dbReference>
<dbReference type="Gene3D" id="3.10.180.10">
    <property type="entry name" value="2,3-Dihydroxybiphenyl 1,2-Dioxygenase, domain 1"/>
    <property type="match status" value="1"/>
</dbReference>
<name>A0A1V3G8E6_9BACL</name>
<feature type="region of interest" description="Disordered" evidence="1">
    <location>
        <begin position="95"/>
        <end position="123"/>
    </location>
</feature>
<feature type="domain" description="Glyoxalase/fosfomycin resistance/dioxygenase" evidence="2">
    <location>
        <begin position="9"/>
        <end position="117"/>
    </location>
</feature>
<accession>A0A1V3G8E6</accession>
<evidence type="ECO:0000259" key="2">
    <source>
        <dbReference type="Pfam" id="PF00903"/>
    </source>
</evidence>
<organism evidence="3 4">
    <name type="scientific">Fictibacillus arsenicus</name>
    <dbReference type="NCBI Taxonomy" id="255247"/>
    <lineage>
        <taxon>Bacteria</taxon>
        <taxon>Bacillati</taxon>
        <taxon>Bacillota</taxon>
        <taxon>Bacilli</taxon>
        <taxon>Bacillales</taxon>
        <taxon>Fictibacillaceae</taxon>
        <taxon>Fictibacillus</taxon>
    </lineage>
</organism>
<proteinExistence type="predicted"/>